<evidence type="ECO:0000313" key="2">
    <source>
        <dbReference type="EMBL" id="CKS22454.1"/>
    </source>
</evidence>
<dbReference type="Proteomes" id="UP000048948">
    <property type="component" value="Unassembled WGS sequence"/>
</dbReference>
<dbReference type="EMBL" id="CGCX01000389">
    <property type="protein sequence ID" value="CFR74811.1"/>
    <property type="molecule type" value="Genomic_DNA"/>
</dbReference>
<dbReference type="AlphaFoldDB" id="A0A654TZ11"/>
<evidence type="ECO:0000313" key="5">
    <source>
        <dbReference type="Proteomes" id="UP000048948"/>
    </source>
</evidence>
<protein>
    <submittedName>
        <fullName evidence="1">Uncharacterized protein</fullName>
    </submittedName>
</protein>
<evidence type="ECO:0000313" key="4">
    <source>
        <dbReference type="Proteomes" id="UP000046680"/>
    </source>
</evidence>
<dbReference type="EMBL" id="CNFT01000721">
    <property type="protein sequence ID" value="CKS22454.1"/>
    <property type="molecule type" value="Genomic_DNA"/>
</dbReference>
<sequence>MTGLGGRANAGTAVAATVSTAIETGTLIQNAHRQLR</sequence>
<organism evidence="1 4">
    <name type="scientific">Mycobacterium tuberculosis</name>
    <dbReference type="NCBI Taxonomy" id="1773"/>
    <lineage>
        <taxon>Bacteria</taxon>
        <taxon>Bacillati</taxon>
        <taxon>Actinomycetota</taxon>
        <taxon>Actinomycetes</taxon>
        <taxon>Mycobacteriales</taxon>
        <taxon>Mycobacteriaceae</taxon>
        <taxon>Mycobacterium</taxon>
        <taxon>Mycobacterium tuberculosis complex</taxon>
    </lineage>
</organism>
<dbReference type="EMBL" id="CNGE01000453">
    <property type="protein sequence ID" value="CKS78312.1"/>
    <property type="molecule type" value="Genomic_DNA"/>
</dbReference>
<proteinExistence type="predicted"/>
<evidence type="ECO:0000313" key="1">
    <source>
        <dbReference type="EMBL" id="CFR74811.1"/>
    </source>
</evidence>
<name>A0A654TZ11_MYCTX</name>
<reference evidence="4 5" key="1">
    <citation type="submission" date="2015-03" db="EMBL/GenBank/DDBJ databases">
        <authorList>
            <consortium name="Pathogen Informatics"/>
        </authorList>
    </citation>
    <scope>NUCLEOTIDE SEQUENCE [LARGE SCALE GENOMIC DNA]</scope>
    <source>
        <strain evidence="3 5">Bir 172</strain>
        <strain evidence="2 6">Bir 185</strain>
        <strain evidence="1 4">C09601061</strain>
    </source>
</reference>
<evidence type="ECO:0000313" key="3">
    <source>
        <dbReference type="EMBL" id="CKS78312.1"/>
    </source>
</evidence>
<dbReference type="Proteomes" id="UP000046680">
    <property type="component" value="Unassembled WGS sequence"/>
</dbReference>
<accession>A0A654TZ11</accession>
<dbReference type="Proteomes" id="UP000050164">
    <property type="component" value="Unassembled WGS sequence"/>
</dbReference>
<evidence type="ECO:0000313" key="6">
    <source>
        <dbReference type="Proteomes" id="UP000050164"/>
    </source>
</evidence>
<gene>
    <name evidence="1" type="ORF">ERS007657_01309</name>
    <name evidence="3" type="ORF">ERS027646_02450</name>
    <name evidence="2" type="ORF">ERS027659_02804</name>
</gene>